<dbReference type="AlphaFoldDB" id="U7UQN8"/>
<comment type="caution">
    <text evidence="2">The sequence shown here is derived from an EMBL/GenBank/DDBJ whole genome shotgun (WGS) entry which is preliminary data.</text>
</comment>
<gene>
    <name evidence="2" type="ORF">HMPREF1250_0298</name>
</gene>
<feature type="domain" description="Helix-turn-helix" evidence="1">
    <location>
        <begin position="1"/>
        <end position="58"/>
    </location>
</feature>
<reference evidence="2 3" key="1">
    <citation type="submission" date="2013-09" db="EMBL/GenBank/DDBJ databases">
        <authorList>
            <person name="Durkin A.S."/>
            <person name="Haft D.R."/>
            <person name="McCorrison J."/>
            <person name="Torralba M."/>
            <person name="Gillis M."/>
            <person name="Haft D.H."/>
            <person name="Methe B."/>
            <person name="Sutton G."/>
            <person name="Nelson K.E."/>
        </authorList>
    </citation>
    <scope>NUCLEOTIDE SEQUENCE [LARGE SCALE GENOMIC DNA]</scope>
    <source>
        <strain evidence="2 3">BV3C16-1</strain>
    </source>
</reference>
<proteinExistence type="predicted"/>
<dbReference type="PATRIC" id="fig|1111454.3.peg.776"/>
<evidence type="ECO:0000313" key="3">
    <source>
        <dbReference type="Proteomes" id="UP000017090"/>
    </source>
</evidence>
<sequence>MTAAEAAELWGISPRVVQKACTGQNGYPPRFTLDEARKAGRIWLVTRAGMERVYGKIRHIDI</sequence>
<protein>
    <recommendedName>
        <fullName evidence="1">Helix-turn-helix domain-containing protein</fullName>
    </recommendedName>
</protein>
<dbReference type="eggNOG" id="ENOG502ZV8U">
    <property type="taxonomic scope" value="Bacteria"/>
</dbReference>
<keyword evidence="3" id="KW-1185">Reference proteome</keyword>
<evidence type="ECO:0000313" key="2">
    <source>
        <dbReference type="EMBL" id="ERT60778.1"/>
    </source>
</evidence>
<organism evidence="2 3">
    <name type="scientific">Megasphaera vaginalis</name>
    <name type="common">ex Srinivasan et al. 2021</name>
    <dbReference type="NCBI Taxonomy" id="1111454"/>
    <lineage>
        <taxon>Bacteria</taxon>
        <taxon>Bacillati</taxon>
        <taxon>Bacillota</taxon>
        <taxon>Negativicutes</taxon>
        <taxon>Veillonellales</taxon>
        <taxon>Veillonellaceae</taxon>
        <taxon>Megasphaera</taxon>
    </lineage>
</organism>
<dbReference type="EMBL" id="AWXA01000015">
    <property type="protein sequence ID" value="ERT60778.1"/>
    <property type="molecule type" value="Genomic_DNA"/>
</dbReference>
<dbReference type="InterPro" id="IPR045403">
    <property type="entry name" value="HTH_59_Firmicutes_type"/>
</dbReference>
<dbReference type="Pfam" id="PF20038">
    <property type="entry name" value="HTH_59"/>
    <property type="match status" value="1"/>
</dbReference>
<dbReference type="Proteomes" id="UP000017090">
    <property type="component" value="Unassembled WGS sequence"/>
</dbReference>
<name>U7UQN8_9FIRM</name>
<accession>U7UQN8</accession>
<evidence type="ECO:0000259" key="1">
    <source>
        <dbReference type="Pfam" id="PF20038"/>
    </source>
</evidence>